<dbReference type="Gene3D" id="3.10.310.30">
    <property type="match status" value="1"/>
</dbReference>
<name>A0ABD4LLV1_BACCE</name>
<dbReference type="PANTHER" id="PTHR42146:SF1">
    <property type="entry name" value="OLIGORIBONUCLEASE NRNB"/>
    <property type="match status" value="1"/>
</dbReference>
<dbReference type="InterPro" id="IPR052968">
    <property type="entry name" value="Nucleotide_metab_enz"/>
</dbReference>
<dbReference type="InterPro" id="IPR001667">
    <property type="entry name" value="DDH_dom"/>
</dbReference>
<protein>
    <recommendedName>
        <fullName evidence="1">DDH domain-containing protein</fullName>
    </recommendedName>
</protein>
<evidence type="ECO:0000313" key="2">
    <source>
        <dbReference type="EMBL" id="MBK1611818.1"/>
    </source>
</evidence>
<gene>
    <name evidence="2" type="ORF">JCR31_28720</name>
</gene>
<evidence type="ECO:0000313" key="3">
    <source>
        <dbReference type="Proteomes" id="UP000613452"/>
    </source>
</evidence>
<feature type="domain" description="DDH" evidence="1">
    <location>
        <begin position="14"/>
        <end position="137"/>
    </location>
</feature>
<accession>A0ABD4LLV1</accession>
<sequence>MTNRTFKVLDSIKVKLFTHTDLDGIGCEVVGRLAFKQIDVEHCDYHNVDDKVKNFLTTGEHKRYDMIIITDISVKEPVADMINATIPDRVVLLDHHETAKWMNHKYEWANVRVEGRKGKDSGTNLLFEHLSMHYGMFRNEKYYDALSIFVEKVRRYDCWEWKTIYNDTDALLLNNLLYLIGRKSFANKFYNKFMYSSRFVYMSGDWTEMFDSADKAVLEVDREKAKAYFDKKEKQMFTANLLGHKVGVVFAEQYISELGNILNERHKDLDLIAIVDMGNKKVSYRTIHDHVNVSALAKTFGGGGHVKASGSEFEVSLQKHMFKLIFGIGALSKVRKLVDMFTK</sequence>
<dbReference type="Proteomes" id="UP000613452">
    <property type="component" value="Unassembled WGS sequence"/>
</dbReference>
<organism evidence="2 3">
    <name type="scientific">Bacillus cereus</name>
    <dbReference type="NCBI Taxonomy" id="1396"/>
    <lineage>
        <taxon>Bacteria</taxon>
        <taxon>Bacillati</taxon>
        <taxon>Bacillota</taxon>
        <taxon>Bacilli</taxon>
        <taxon>Bacillales</taxon>
        <taxon>Bacillaceae</taxon>
        <taxon>Bacillus</taxon>
        <taxon>Bacillus cereus group</taxon>
    </lineage>
</organism>
<dbReference type="Pfam" id="PF01368">
    <property type="entry name" value="DHH"/>
    <property type="match status" value="1"/>
</dbReference>
<evidence type="ECO:0000259" key="1">
    <source>
        <dbReference type="Pfam" id="PF01368"/>
    </source>
</evidence>
<dbReference type="SUPFAM" id="SSF64182">
    <property type="entry name" value="DHH phosphoesterases"/>
    <property type="match status" value="1"/>
</dbReference>
<proteinExistence type="predicted"/>
<dbReference type="AlphaFoldDB" id="A0ABD4LLV1"/>
<comment type="caution">
    <text evidence="2">The sequence shown here is derived from an EMBL/GenBank/DDBJ whole genome shotgun (WGS) entry which is preliminary data.</text>
</comment>
<dbReference type="InterPro" id="IPR038763">
    <property type="entry name" value="DHH_sf"/>
</dbReference>
<dbReference type="RefSeq" id="WP_200152651.1">
    <property type="nucleotide sequence ID" value="NZ_JAEFBZ010000007.1"/>
</dbReference>
<dbReference type="EMBL" id="JAEFBZ010000007">
    <property type="protein sequence ID" value="MBK1611818.1"/>
    <property type="molecule type" value="Genomic_DNA"/>
</dbReference>
<dbReference type="PANTHER" id="PTHR42146">
    <property type="entry name" value="3',5'-CYCLIC-NUCLEOTIDE PHOSPHODIESTERASE"/>
    <property type="match status" value="1"/>
</dbReference>
<reference evidence="2 3" key="1">
    <citation type="submission" date="2020-12" db="EMBL/GenBank/DDBJ databases">
        <title>Genome assembly for a thermostable protease producing Bacillus cereus MAKP1 strain isolated from chicken gut.</title>
        <authorList>
            <person name="Malaviya A."/>
        </authorList>
    </citation>
    <scope>NUCLEOTIDE SEQUENCE [LARGE SCALE GENOMIC DNA]</scope>
    <source>
        <strain evidence="2 3">MAKP1</strain>
    </source>
</reference>